<evidence type="ECO:0000256" key="9">
    <source>
        <dbReference type="ARBA" id="ARBA00023136"/>
    </source>
</evidence>
<evidence type="ECO:0000256" key="8">
    <source>
        <dbReference type="ARBA" id="ARBA00023065"/>
    </source>
</evidence>
<dbReference type="PANTHER" id="PTHR11410:SF0">
    <property type="entry name" value="ATP SYNTHASE SUBUNIT A"/>
    <property type="match status" value="1"/>
</dbReference>
<gene>
    <name evidence="13" type="primary">ATP6</name>
</gene>
<dbReference type="InterPro" id="IPR035908">
    <property type="entry name" value="F0_ATP_A_sf"/>
</dbReference>
<feature type="transmembrane region" description="Helical" evidence="12">
    <location>
        <begin position="95"/>
        <end position="115"/>
    </location>
</feature>
<evidence type="ECO:0000256" key="4">
    <source>
        <dbReference type="ARBA" id="ARBA00022547"/>
    </source>
</evidence>
<dbReference type="PRINTS" id="PR00123">
    <property type="entry name" value="ATPASEA"/>
</dbReference>
<evidence type="ECO:0000256" key="3">
    <source>
        <dbReference type="ARBA" id="ARBA00022448"/>
    </source>
</evidence>
<organism evidence="13">
    <name type="scientific">Liposcelis sculptilimacula</name>
    <dbReference type="NCBI Taxonomy" id="1899352"/>
    <lineage>
        <taxon>Eukaryota</taxon>
        <taxon>Metazoa</taxon>
        <taxon>Ecdysozoa</taxon>
        <taxon>Arthropoda</taxon>
        <taxon>Hexapoda</taxon>
        <taxon>Insecta</taxon>
        <taxon>Pterygota</taxon>
        <taxon>Neoptera</taxon>
        <taxon>Paraneoptera</taxon>
        <taxon>Psocodea</taxon>
        <taxon>Troctomorpha</taxon>
        <taxon>Liposcelidetae</taxon>
        <taxon>Liposcelididae</taxon>
        <taxon>Liposcelis</taxon>
    </lineage>
</organism>
<dbReference type="InterPro" id="IPR000568">
    <property type="entry name" value="ATP_synth_F0_asu"/>
</dbReference>
<evidence type="ECO:0000256" key="2">
    <source>
        <dbReference type="ARBA" id="ARBA00006810"/>
    </source>
</evidence>
<keyword evidence="10" id="KW-0066">ATP synthesis</keyword>
<evidence type="ECO:0000256" key="5">
    <source>
        <dbReference type="ARBA" id="ARBA00022692"/>
    </source>
</evidence>
<evidence type="ECO:0000256" key="10">
    <source>
        <dbReference type="ARBA" id="ARBA00023310"/>
    </source>
</evidence>
<keyword evidence="9 12" id="KW-0472">Membrane</keyword>
<feature type="transmembrane region" description="Helical" evidence="12">
    <location>
        <begin position="181"/>
        <end position="214"/>
    </location>
</feature>
<name>A0A191ZS72_9NEOP</name>
<proteinExistence type="inferred from homology"/>
<dbReference type="EMBL" id="KX171073">
    <property type="protein sequence ID" value="ANJ70946.1"/>
    <property type="molecule type" value="Genomic_DNA"/>
</dbReference>
<keyword evidence="6" id="KW-0375">Hydrogen ion transport</keyword>
<feature type="transmembrane region" description="Helical" evidence="12">
    <location>
        <begin position="66"/>
        <end position="88"/>
    </location>
</feature>
<comment type="similarity">
    <text evidence="2">Belongs to the ATPase A chain family.</text>
</comment>
<sequence length="219" mass="25188">MMLMSLFSIFDPSSTNMLMSNWVMLCLFFLIFKKNIMFFSNANITLSILKAGLMNEIKIIKNYFKFYFLISVFIIIMFMNLIGLLPFVFTASSHLSVSLSMGLVLWLSFMITGWINFNQMFSHLVPLGCPVVLMPFMVLIETISLMIRPLTLSVRLTANLTAGHMIMVLLSMGAYQNYSYFFISIFSEAVIFILEIGVAFIQPYVFFILLTLYFQEVSN</sequence>
<reference evidence="13" key="1">
    <citation type="journal article" date="2016" name="Sci. Rep.">
        <title>The mitochondrial genome of booklouse, Liposcelis sculptilis (Psocoptera: Liposcelididae) and the evolutionary timescale of Liposcelis.</title>
        <authorList>
            <person name="Shi Y."/>
            <person name="Chu Q."/>
            <person name="Wei D.D."/>
            <person name="Qiu Y.J."/>
            <person name="Shang F."/>
            <person name="Dou W."/>
            <person name="Wang J.J."/>
        </authorList>
    </citation>
    <scope>NUCLEOTIDE SEQUENCE</scope>
</reference>
<evidence type="ECO:0000256" key="6">
    <source>
        <dbReference type="ARBA" id="ARBA00022781"/>
    </source>
</evidence>
<keyword evidence="7 12" id="KW-1133">Transmembrane helix</keyword>
<keyword evidence="5 12" id="KW-0812">Transmembrane</keyword>
<dbReference type="Gene3D" id="1.20.120.220">
    <property type="entry name" value="ATP synthase, F0 complex, subunit A"/>
    <property type="match status" value="1"/>
</dbReference>
<evidence type="ECO:0000256" key="7">
    <source>
        <dbReference type="ARBA" id="ARBA00022989"/>
    </source>
</evidence>
<feature type="transmembrane region" description="Helical" evidence="12">
    <location>
        <begin position="152"/>
        <end position="175"/>
    </location>
</feature>
<dbReference type="NCBIfam" id="TIGR01131">
    <property type="entry name" value="ATP_synt_6_or_A"/>
    <property type="match status" value="1"/>
</dbReference>
<dbReference type="GO" id="GO:0046933">
    <property type="term" value="F:proton-transporting ATP synthase activity, rotational mechanism"/>
    <property type="evidence" value="ECO:0007669"/>
    <property type="project" value="TreeGrafter"/>
</dbReference>
<feature type="transmembrane region" description="Helical" evidence="12">
    <location>
        <begin position="121"/>
        <end position="140"/>
    </location>
</feature>
<keyword evidence="13" id="KW-0496">Mitochondrion</keyword>
<dbReference type="InterPro" id="IPR045083">
    <property type="entry name" value="ATP_synth_F0_asu_bact/mt"/>
</dbReference>
<dbReference type="SUPFAM" id="SSF81336">
    <property type="entry name" value="F1F0 ATP synthase subunit A"/>
    <property type="match status" value="1"/>
</dbReference>
<keyword evidence="4" id="KW-0138">CF(0)</keyword>
<geneLocation type="mitochondrion" evidence="13"/>
<evidence type="ECO:0000256" key="12">
    <source>
        <dbReference type="SAM" id="Phobius"/>
    </source>
</evidence>
<dbReference type="GO" id="GO:0005743">
    <property type="term" value="C:mitochondrial inner membrane"/>
    <property type="evidence" value="ECO:0007669"/>
    <property type="project" value="UniProtKB-SubCell"/>
</dbReference>
<keyword evidence="3" id="KW-0813">Transport</keyword>
<comment type="subcellular location">
    <subcellularLocation>
        <location evidence="1">Membrane</location>
        <topology evidence="1">Multi-pass membrane protein</topology>
    </subcellularLocation>
    <subcellularLocation>
        <location evidence="11">Mitochondrion inner membrane</location>
        <topology evidence="11">Multi-pass membrane protein</topology>
    </subcellularLocation>
</comment>
<dbReference type="Pfam" id="PF00119">
    <property type="entry name" value="ATP-synt_A"/>
    <property type="match status" value="1"/>
</dbReference>
<evidence type="ECO:0000256" key="11">
    <source>
        <dbReference type="RuleBase" id="RU004450"/>
    </source>
</evidence>
<keyword evidence="8" id="KW-0406">Ion transport</keyword>
<dbReference type="AlphaFoldDB" id="A0A191ZS72"/>
<dbReference type="CDD" id="cd00310">
    <property type="entry name" value="ATP-synt_Fo_a_6"/>
    <property type="match status" value="1"/>
</dbReference>
<evidence type="ECO:0000256" key="1">
    <source>
        <dbReference type="ARBA" id="ARBA00004141"/>
    </source>
</evidence>
<protein>
    <recommendedName>
        <fullName evidence="11">ATP synthase subunit a</fullName>
    </recommendedName>
</protein>
<dbReference type="GO" id="GO:0045259">
    <property type="term" value="C:proton-transporting ATP synthase complex"/>
    <property type="evidence" value="ECO:0007669"/>
    <property type="project" value="UniProtKB-KW"/>
</dbReference>
<evidence type="ECO:0000313" key="13">
    <source>
        <dbReference type="EMBL" id="ANJ70946.1"/>
    </source>
</evidence>
<dbReference type="InterPro" id="IPR023011">
    <property type="entry name" value="ATP_synth_F0_asu_AS"/>
</dbReference>
<accession>A0A191ZS72</accession>
<dbReference type="PROSITE" id="PS00449">
    <property type="entry name" value="ATPASE_A"/>
    <property type="match status" value="1"/>
</dbReference>
<dbReference type="PANTHER" id="PTHR11410">
    <property type="entry name" value="ATP SYNTHASE SUBUNIT A"/>
    <property type="match status" value="1"/>
</dbReference>